<evidence type="ECO:0000313" key="2">
    <source>
        <dbReference type="Proteomes" id="UP000008204"/>
    </source>
</evidence>
<dbReference type="KEGG" id="cyp:PCC8801_3875"/>
<keyword evidence="2" id="KW-1185">Reference proteome</keyword>
<dbReference type="STRING" id="41431.PCC8801_3875"/>
<dbReference type="AlphaFoldDB" id="B7K4B8"/>
<protein>
    <recommendedName>
        <fullName evidence="3">Glycosidase</fullName>
    </recommendedName>
</protein>
<gene>
    <name evidence="1" type="ordered locus">PCC8801_3875</name>
</gene>
<dbReference type="HOGENOM" id="CLU_843811_0_0_3"/>
<evidence type="ECO:0000313" key="1">
    <source>
        <dbReference type="EMBL" id="ACK67824.1"/>
    </source>
</evidence>
<dbReference type="EMBL" id="CP001287">
    <property type="protein sequence ID" value="ACK67824.1"/>
    <property type="molecule type" value="Genomic_DNA"/>
</dbReference>
<reference evidence="2" key="1">
    <citation type="journal article" date="2011" name="MBio">
        <title>Novel metabolic attributes of the genus Cyanothece, comprising a group of unicellular nitrogen-fixing Cyanobacteria.</title>
        <authorList>
            <person name="Bandyopadhyay A."/>
            <person name="Elvitigala T."/>
            <person name="Welsh E."/>
            <person name="Stockel J."/>
            <person name="Liberton M."/>
            <person name="Min H."/>
            <person name="Sherman L.A."/>
            <person name="Pakrasi H.B."/>
        </authorList>
    </citation>
    <scope>NUCLEOTIDE SEQUENCE [LARGE SCALE GENOMIC DNA]</scope>
    <source>
        <strain evidence="2">PCC 8801</strain>
    </source>
</reference>
<name>B7K4B8_RIPO1</name>
<dbReference type="eggNOG" id="ENOG502Z8XS">
    <property type="taxonomic scope" value="Bacteria"/>
</dbReference>
<proteinExistence type="predicted"/>
<accession>B7K4B8</accession>
<sequence>MSVQRFSNNPIIKPGMPGLSNKLGFLGFLKISIYLTKRLLRLTSQGFKQQIAENCLGSNINGPSLIKVPDWVKKPLGKYYLYFAHHRGKYIRLAYADYLEGPWRIYNPGTLNVNQTKGFDHIASPDIHVINETQEIRMYFHTPYKGYGQVTMLATSKDGLNFVALPDVLGPFYFRVFKYKNIYYAIAKNKNVGGILLRSIDGITPFEEGPEIIPNLRHTAILLDSNQVIVFYSKIGDAPEEILASTIDLTKEWREWRPSEPISILQPEMEYEGVNLPIIPSTPGAVMFPVRQLRDPAIYTEDGNNYLLYTVKGEQGIAISRLLGNAIV</sequence>
<dbReference type="Proteomes" id="UP000008204">
    <property type="component" value="Chromosome"/>
</dbReference>
<organism evidence="1 2">
    <name type="scientific">Rippkaea orientalis (strain PCC 8801 / RF-1)</name>
    <name type="common">Cyanothece sp. (strain PCC 8801)</name>
    <dbReference type="NCBI Taxonomy" id="41431"/>
    <lineage>
        <taxon>Bacteria</taxon>
        <taxon>Bacillati</taxon>
        <taxon>Cyanobacteriota</taxon>
        <taxon>Cyanophyceae</taxon>
        <taxon>Oscillatoriophycideae</taxon>
        <taxon>Chroococcales</taxon>
        <taxon>Aphanothecaceae</taxon>
        <taxon>Rippkaea</taxon>
        <taxon>Rippkaea orientalis</taxon>
    </lineage>
</organism>
<dbReference type="SUPFAM" id="SSF75005">
    <property type="entry name" value="Arabinanase/levansucrase/invertase"/>
    <property type="match status" value="1"/>
</dbReference>
<evidence type="ECO:0008006" key="3">
    <source>
        <dbReference type="Google" id="ProtNLM"/>
    </source>
</evidence>
<dbReference type="InterPro" id="IPR023296">
    <property type="entry name" value="Glyco_hydro_beta-prop_sf"/>
</dbReference>
<dbReference type="Gene3D" id="2.115.10.20">
    <property type="entry name" value="Glycosyl hydrolase domain, family 43"/>
    <property type="match status" value="1"/>
</dbReference>